<evidence type="ECO:0000256" key="6">
    <source>
        <dbReference type="ARBA" id="ARBA00031720"/>
    </source>
</evidence>
<dbReference type="Pfam" id="PF03787">
    <property type="entry name" value="RAMPs"/>
    <property type="match status" value="1"/>
</dbReference>
<dbReference type="GeneID" id="5326386"/>
<dbReference type="InterPro" id="IPR005537">
    <property type="entry name" value="RAMP_III_fam"/>
</dbReference>
<evidence type="ECO:0000256" key="5">
    <source>
        <dbReference type="ARBA" id="ARBA00023118"/>
    </source>
</evidence>
<organism evidence="8 9">
    <name type="scientific">Methanococcus aeolicus (strain ATCC BAA-1280 / DSM 17508 / OCM 812 / Nankai-3)</name>
    <dbReference type="NCBI Taxonomy" id="419665"/>
    <lineage>
        <taxon>Archaea</taxon>
        <taxon>Methanobacteriati</taxon>
        <taxon>Methanobacteriota</taxon>
        <taxon>Methanomada group</taxon>
        <taxon>Methanococci</taxon>
        <taxon>Methanococcales</taxon>
        <taxon>Methanococcaceae</taxon>
        <taxon>Methanococcus</taxon>
    </lineage>
</organism>
<dbReference type="STRING" id="419665.Maeo_1079"/>
<evidence type="ECO:0000256" key="1">
    <source>
        <dbReference type="ARBA" id="ARBA00003088"/>
    </source>
</evidence>
<keyword evidence="9" id="KW-1185">Reference proteome</keyword>
<dbReference type="PANTHER" id="PTHR38007">
    <property type="entry name" value="CRISPR SYSTEM CMS PROTEIN CSM5"/>
    <property type="match status" value="1"/>
</dbReference>
<evidence type="ECO:0000256" key="3">
    <source>
        <dbReference type="ARBA" id="ARBA00016113"/>
    </source>
</evidence>
<evidence type="ECO:0000256" key="4">
    <source>
        <dbReference type="ARBA" id="ARBA00022884"/>
    </source>
</evidence>
<evidence type="ECO:0000256" key="2">
    <source>
        <dbReference type="ARBA" id="ARBA00006680"/>
    </source>
</evidence>
<reference evidence="8" key="1">
    <citation type="submission" date="2007-06" db="EMBL/GenBank/DDBJ databases">
        <title>Complete sequence of Methanococcus aeolicus Nankai-3.</title>
        <authorList>
            <consortium name="US DOE Joint Genome Institute"/>
            <person name="Copeland A."/>
            <person name="Lucas S."/>
            <person name="Lapidus A."/>
            <person name="Barry K."/>
            <person name="Glavina del Rio T."/>
            <person name="Dalin E."/>
            <person name="Tice H."/>
            <person name="Pitluck S."/>
            <person name="Chain P."/>
            <person name="Malfatti S."/>
            <person name="Shin M."/>
            <person name="Vergez L."/>
            <person name="Schmutz J."/>
            <person name="Larimer F."/>
            <person name="Land M."/>
            <person name="Hauser L."/>
            <person name="Kyrpides N."/>
            <person name="Lykidis A."/>
            <person name="Sieprawska-Lupa M."/>
            <person name="Whitman W.B."/>
            <person name="Richardson P."/>
        </authorList>
    </citation>
    <scope>NUCLEOTIDE SEQUENCE [LARGE SCALE GENOMIC DNA]</scope>
    <source>
        <strain evidence="8">Nankai-3</strain>
    </source>
</reference>
<protein>
    <recommendedName>
        <fullName evidence="3">CRISPR system Cms protein Csm5</fullName>
    </recommendedName>
    <alternativeName>
        <fullName evidence="6">CRISPR type III A-associated protein Csm5</fullName>
    </alternativeName>
</protein>
<evidence type="ECO:0000259" key="7">
    <source>
        <dbReference type="Pfam" id="PF03787"/>
    </source>
</evidence>
<accession>A6UVY4</accession>
<feature type="domain" description="CRISPR type III-associated protein" evidence="7">
    <location>
        <begin position="25"/>
        <end position="313"/>
    </location>
</feature>
<dbReference type="PANTHER" id="PTHR38007:SF1">
    <property type="entry name" value="CRISPR SYSTEM CMS PROTEIN CSM5"/>
    <property type="match status" value="1"/>
</dbReference>
<dbReference type="Proteomes" id="UP000001106">
    <property type="component" value="Chromosome"/>
</dbReference>
<name>A6UVY4_META3</name>
<dbReference type="GO" id="GO:0051607">
    <property type="term" value="P:defense response to virus"/>
    <property type="evidence" value="ECO:0007669"/>
    <property type="project" value="UniProtKB-KW"/>
</dbReference>
<evidence type="ECO:0000313" key="8">
    <source>
        <dbReference type="EMBL" id="ABR56656.1"/>
    </source>
</evidence>
<dbReference type="AlphaFoldDB" id="A6UVY4"/>
<dbReference type="InterPro" id="IPR010173">
    <property type="entry name" value="CRISPR-assoc_Csm5"/>
</dbReference>
<sequence>MNIFRPNESKTKPNNGINPTKKILKITTISPLNIGNGDVYANMDYYIENNKAKAKIINIEELFESIDDINKINKLVNLIKHNMDNNRMKGGVKETYESIGLYPDEHILKEVDCKINKDARVQVRKFINQNGKYYVPGSSLKGAIRTAYIFDYYDKNIGKLVNILENKKIYDNKKGNEVVNTAIGRNIKDDFFKYLLITDSNIIPQENFEFINTIRYNTMDVRKDKKSSNNIPEPKEVLKKNSELSVELTIKDGFPKNFEDIKNMCNKFSKTIIEFELNNKYLPDETIKFYNNLLNNIKNNDNSFYLTIGSGSSYLSKTIYLLLWKHDKGNTKGYLNIMKNIFEKEKNRKLKASLKGARHYIEFPRTRVLDSNKNIPMGWVKITEE</sequence>
<comment type="function">
    <text evidence="1">This subunit might be involved in maturation of a crRNA intermediate to its mature form.</text>
</comment>
<evidence type="ECO:0000313" key="9">
    <source>
        <dbReference type="Proteomes" id="UP000001106"/>
    </source>
</evidence>
<dbReference type="OrthoDB" id="86248at2157"/>
<comment type="similarity">
    <text evidence="2">Belongs to the CRISPR-associated Csm5 family.</text>
</comment>
<keyword evidence="4" id="KW-0694">RNA-binding</keyword>
<dbReference type="KEGG" id="mae:Maeo_1079"/>
<gene>
    <name evidence="8" type="ordered locus">Maeo_1079</name>
</gene>
<dbReference type="NCBIfam" id="TIGR01899">
    <property type="entry name" value="cas_TM1807_csm5"/>
    <property type="match status" value="1"/>
</dbReference>
<dbReference type="RefSeq" id="WP_011973788.1">
    <property type="nucleotide sequence ID" value="NC_009635.1"/>
</dbReference>
<keyword evidence="5" id="KW-0051">Antiviral defense</keyword>
<dbReference type="eggNOG" id="arCOG03718">
    <property type="taxonomic scope" value="Archaea"/>
</dbReference>
<dbReference type="HOGENOM" id="CLU_036878_3_0_2"/>
<dbReference type="GO" id="GO:0003723">
    <property type="term" value="F:RNA binding"/>
    <property type="evidence" value="ECO:0007669"/>
    <property type="project" value="UniProtKB-KW"/>
</dbReference>
<proteinExistence type="inferred from homology"/>
<dbReference type="EMBL" id="CP000743">
    <property type="protein sequence ID" value="ABR56656.1"/>
    <property type="molecule type" value="Genomic_DNA"/>
</dbReference>